<sequence length="179" mass="18867">MAPARMRGFALAGCVLFTLTACGTSTGASSTTTTALESEVAAEQSVRAEQTIPFGSDYRFESGITVAVAAPKTFQPSETAYPQSPRAVAFEISIFNGSDRPYRLSDLGVTATVASTPAKQVMDATQGFNGIVDADRDVPPQRNVRLTLAFAIPAKQAPLCLELRPNRTTEATAVYVGSV</sequence>
<keyword evidence="1" id="KW-0732">Signal</keyword>
<dbReference type="STRING" id="490629.SAMN05216266_105184"/>
<dbReference type="EMBL" id="FOKG01000005">
    <property type="protein sequence ID" value="SFB14167.1"/>
    <property type="molecule type" value="Genomic_DNA"/>
</dbReference>
<gene>
    <name evidence="2" type="ORF">SAMN05216266_105184</name>
</gene>
<feature type="chain" id="PRO_5038947705" description="DUF4352 domain-containing protein" evidence="1">
    <location>
        <begin position="24"/>
        <end position="179"/>
    </location>
</feature>
<dbReference type="PROSITE" id="PS51257">
    <property type="entry name" value="PROKAR_LIPOPROTEIN"/>
    <property type="match status" value="1"/>
</dbReference>
<feature type="signal peptide" evidence="1">
    <location>
        <begin position="1"/>
        <end position="23"/>
    </location>
</feature>
<keyword evidence="3" id="KW-1185">Reference proteome</keyword>
<dbReference type="Proteomes" id="UP000243799">
    <property type="component" value="Unassembled WGS sequence"/>
</dbReference>
<organism evidence="2 3">
    <name type="scientific">Amycolatopsis marina</name>
    <dbReference type="NCBI Taxonomy" id="490629"/>
    <lineage>
        <taxon>Bacteria</taxon>
        <taxon>Bacillati</taxon>
        <taxon>Actinomycetota</taxon>
        <taxon>Actinomycetes</taxon>
        <taxon>Pseudonocardiales</taxon>
        <taxon>Pseudonocardiaceae</taxon>
        <taxon>Amycolatopsis</taxon>
    </lineage>
</organism>
<evidence type="ECO:0000313" key="2">
    <source>
        <dbReference type="EMBL" id="SFB14167.1"/>
    </source>
</evidence>
<dbReference type="RefSeq" id="WP_245788275.1">
    <property type="nucleotide sequence ID" value="NZ_FOKG01000005.1"/>
</dbReference>
<dbReference type="AlphaFoldDB" id="A0A1I0YMP6"/>
<name>A0A1I0YMP6_9PSEU</name>
<evidence type="ECO:0000256" key="1">
    <source>
        <dbReference type="SAM" id="SignalP"/>
    </source>
</evidence>
<proteinExistence type="predicted"/>
<protein>
    <recommendedName>
        <fullName evidence="4">DUF4352 domain-containing protein</fullName>
    </recommendedName>
</protein>
<evidence type="ECO:0000313" key="3">
    <source>
        <dbReference type="Proteomes" id="UP000243799"/>
    </source>
</evidence>
<reference evidence="3" key="1">
    <citation type="submission" date="2016-10" db="EMBL/GenBank/DDBJ databases">
        <authorList>
            <person name="Varghese N."/>
            <person name="Submissions S."/>
        </authorList>
    </citation>
    <scope>NUCLEOTIDE SEQUENCE [LARGE SCALE GENOMIC DNA]</scope>
    <source>
        <strain evidence="3">CGMCC 4.3568</strain>
    </source>
</reference>
<accession>A0A1I0YMP6</accession>
<evidence type="ECO:0008006" key="4">
    <source>
        <dbReference type="Google" id="ProtNLM"/>
    </source>
</evidence>